<dbReference type="CDD" id="cd07344">
    <property type="entry name" value="M48_yhfN_like"/>
    <property type="match status" value="1"/>
</dbReference>
<organism evidence="2 3">
    <name type="scientific">[Collinsella] massiliensis</name>
    <dbReference type="NCBI Taxonomy" id="1232426"/>
    <lineage>
        <taxon>Bacteria</taxon>
        <taxon>Bacillati</taxon>
        <taxon>Actinomycetota</taxon>
        <taxon>Coriobacteriia</taxon>
        <taxon>Coriobacteriales</taxon>
        <taxon>Coriobacteriaceae</taxon>
        <taxon>Enorma</taxon>
    </lineage>
</organism>
<protein>
    <recommendedName>
        <fullName evidence="1">YgjP-like metallopeptidase domain-containing protein</fullName>
    </recommendedName>
</protein>
<evidence type="ECO:0000313" key="3">
    <source>
        <dbReference type="Proteomes" id="UP000195781"/>
    </source>
</evidence>
<dbReference type="Proteomes" id="UP000195781">
    <property type="component" value="Unassembled WGS sequence"/>
</dbReference>
<feature type="domain" description="YgjP-like metallopeptidase" evidence="1">
    <location>
        <begin position="34"/>
        <end position="238"/>
    </location>
</feature>
<dbReference type="InterPro" id="IPR053136">
    <property type="entry name" value="UTP_pyrophosphatase-like"/>
</dbReference>
<reference evidence="3" key="1">
    <citation type="submission" date="2017-04" db="EMBL/GenBank/DDBJ databases">
        <title>Function of individual gut microbiota members based on whole genome sequencing of pure cultures obtained from chicken caecum.</title>
        <authorList>
            <person name="Medvecky M."/>
            <person name="Cejkova D."/>
            <person name="Polansky O."/>
            <person name="Karasova D."/>
            <person name="Kubasova T."/>
            <person name="Cizek A."/>
            <person name="Rychlik I."/>
        </authorList>
    </citation>
    <scope>NUCLEOTIDE SEQUENCE [LARGE SCALE GENOMIC DNA]</scope>
    <source>
        <strain evidence="3">An5</strain>
    </source>
</reference>
<dbReference type="InterPro" id="IPR002725">
    <property type="entry name" value="YgjP-like_metallopeptidase"/>
</dbReference>
<dbReference type="EMBL" id="NFIE01000010">
    <property type="protein sequence ID" value="OUN88679.1"/>
    <property type="molecule type" value="Genomic_DNA"/>
</dbReference>
<accession>A0A1Y3XZZ1</accession>
<evidence type="ECO:0000259" key="1">
    <source>
        <dbReference type="Pfam" id="PF01863"/>
    </source>
</evidence>
<dbReference type="Gene3D" id="3.30.2010.10">
    <property type="entry name" value="Metalloproteases ('zincins'), catalytic domain"/>
    <property type="match status" value="1"/>
</dbReference>
<gene>
    <name evidence="2" type="ORF">B5G02_05535</name>
</gene>
<keyword evidence="3" id="KW-1185">Reference proteome</keyword>
<dbReference type="Pfam" id="PF01863">
    <property type="entry name" value="YgjP-like"/>
    <property type="match status" value="1"/>
</dbReference>
<dbReference type="RefSeq" id="WP_094335496.1">
    <property type="nucleotide sequence ID" value="NZ_NFIE01000010.1"/>
</dbReference>
<proteinExistence type="predicted"/>
<dbReference type="AlphaFoldDB" id="A0A1Y3XZZ1"/>
<dbReference type="PANTHER" id="PTHR30399">
    <property type="entry name" value="UNCHARACTERIZED PROTEIN YGJP"/>
    <property type="match status" value="1"/>
</dbReference>
<sequence length="246" mass="27250">MVRRTQAQPQTARRFTVQAGAAAYTVLVTRKRVKNLNLRVRGDGSVVASVPPRVSDARIQEFLDGRAHWIAEHVERQRAARERAEDASSSVPETFPLWGAAVPTAELFGCTPRATAQEAAGETPAPDRAVFDRLLADRHRREVERALPAVVASLEGRMGVHAARWQVRSMKTRWGSCTPGTRAIRINARLAAYPPACLEFVVAHELCHLLEPSHNARFHALLDRFCPENRALAARLRRPALPGTLP</sequence>
<evidence type="ECO:0000313" key="2">
    <source>
        <dbReference type="EMBL" id="OUN88679.1"/>
    </source>
</evidence>
<dbReference type="PANTHER" id="PTHR30399:SF1">
    <property type="entry name" value="UTP PYROPHOSPHATASE"/>
    <property type="match status" value="1"/>
</dbReference>
<comment type="caution">
    <text evidence="2">The sequence shown here is derived from an EMBL/GenBank/DDBJ whole genome shotgun (WGS) entry which is preliminary data.</text>
</comment>
<dbReference type="OrthoDB" id="9811177at2"/>
<name>A0A1Y3XZZ1_9ACTN</name>